<dbReference type="Gene3D" id="3.40.50.300">
    <property type="entry name" value="P-loop containing nucleotide triphosphate hydrolases"/>
    <property type="match status" value="1"/>
</dbReference>
<keyword evidence="3" id="KW-0808">Transferase</keyword>
<dbReference type="InterPro" id="IPR027417">
    <property type="entry name" value="P-loop_NTPase"/>
</dbReference>
<feature type="transmembrane region" description="Helical" evidence="10">
    <location>
        <begin position="24"/>
        <end position="44"/>
    </location>
</feature>
<keyword evidence="7" id="KW-0333">Golgi apparatus</keyword>
<evidence type="ECO:0000256" key="3">
    <source>
        <dbReference type="ARBA" id="ARBA00022679"/>
    </source>
</evidence>
<comment type="similarity">
    <text evidence="2">Belongs to the galactose-3-O-sulfotransferase family.</text>
</comment>
<comment type="subcellular location">
    <subcellularLocation>
        <location evidence="1">Golgi apparatus membrane</location>
        <topology evidence="1">Single-pass type II membrane protein</topology>
    </subcellularLocation>
</comment>
<evidence type="ECO:0000256" key="1">
    <source>
        <dbReference type="ARBA" id="ARBA00004323"/>
    </source>
</evidence>
<evidence type="ECO:0000256" key="8">
    <source>
        <dbReference type="ARBA" id="ARBA00023136"/>
    </source>
</evidence>
<keyword evidence="6 10" id="KW-1133">Transmembrane helix</keyword>
<dbReference type="Proteomes" id="UP000735302">
    <property type="component" value="Unassembled WGS sequence"/>
</dbReference>
<keyword evidence="4 10" id="KW-0812">Transmembrane</keyword>
<evidence type="ECO:0000256" key="4">
    <source>
        <dbReference type="ARBA" id="ARBA00022692"/>
    </source>
</evidence>
<keyword evidence="12" id="KW-1185">Reference proteome</keyword>
<proteinExistence type="inferred from homology"/>
<dbReference type="InterPro" id="IPR009729">
    <property type="entry name" value="Gal-3-0_sulfotransfrase"/>
</dbReference>
<dbReference type="Pfam" id="PF06990">
    <property type="entry name" value="Gal-3-0_sulfotr"/>
    <property type="match status" value="1"/>
</dbReference>
<keyword evidence="9" id="KW-0325">Glycoprotein</keyword>
<organism evidence="11 12">
    <name type="scientific">Plakobranchus ocellatus</name>
    <dbReference type="NCBI Taxonomy" id="259542"/>
    <lineage>
        <taxon>Eukaryota</taxon>
        <taxon>Metazoa</taxon>
        <taxon>Spiralia</taxon>
        <taxon>Lophotrochozoa</taxon>
        <taxon>Mollusca</taxon>
        <taxon>Gastropoda</taxon>
        <taxon>Heterobranchia</taxon>
        <taxon>Euthyneura</taxon>
        <taxon>Panpulmonata</taxon>
        <taxon>Sacoglossa</taxon>
        <taxon>Placobranchoidea</taxon>
        <taxon>Plakobranchidae</taxon>
        <taxon>Plakobranchus</taxon>
    </lineage>
</organism>
<dbReference type="EMBL" id="BLXT01006292">
    <property type="protein sequence ID" value="GFO30947.1"/>
    <property type="molecule type" value="Genomic_DNA"/>
</dbReference>
<evidence type="ECO:0000256" key="2">
    <source>
        <dbReference type="ARBA" id="ARBA00008124"/>
    </source>
</evidence>
<dbReference type="GO" id="GO:0000139">
    <property type="term" value="C:Golgi membrane"/>
    <property type="evidence" value="ECO:0007669"/>
    <property type="project" value="UniProtKB-SubCell"/>
</dbReference>
<keyword evidence="5" id="KW-0735">Signal-anchor</keyword>
<dbReference type="AlphaFoldDB" id="A0AAV4CI14"/>
<gene>
    <name evidence="11" type="ORF">PoB_005745200</name>
</gene>
<evidence type="ECO:0000256" key="6">
    <source>
        <dbReference type="ARBA" id="ARBA00022989"/>
    </source>
</evidence>
<dbReference type="GO" id="GO:0001733">
    <property type="term" value="F:galactosylceramide sulfotransferase activity"/>
    <property type="evidence" value="ECO:0007669"/>
    <property type="project" value="InterPro"/>
</dbReference>
<evidence type="ECO:0000256" key="10">
    <source>
        <dbReference type="SAM" id="Phobius"/>
    </source>
</evidence>
<evidence type="ECO:0000313" key="11">
    <source>
        <dbReference type="EMBL" id="GFO30947.1"/>
    </source>
</evidence>
<evidence type="ECO:0000256" key="5">
    <source>
        <dbReference type="ARBA" id="ARBA00022968"/>
    </source>
</evidence>
<evidence type="ECO:0000256" key="9">
    <source>
        <dbReference type="ARBA" id="ARBA00023180"/>
    </source>
</evidence>
<sequence>MLLPVRTCRVKTSEYHGMLLQRTWMVFFAAGSIILLCGLLYLDIGKIGFHTTLKLASVPTSNYLSARLSKIENWELPYFYQNCRKQPEAQQIVFAKIHKAASSTVQNILLRFALARNLSVLLPALSKGPILSQTESKIQPEKIIEHPVDKSFDILCSHVLYDTNEVRKYFTNEAVRVAIIREPMNQTLSALRYYATSFPSDGTKAGLKKHPNNPINGFLSHPDHFYSSDKDPRVSFINNRMSIDLGFDSHDFEASKRNKTKIQSFVEKIEKEFDIILISDYFDESMILLKRHLCWSFQDIIYIKVNVLKKEGDPVWYRKPILNSTIIQTFRQWNAIDYGVYDHFLPLFLKRIREEPFFKEEVNAFKAIQKQIHSFCFNTTANCTLRVAKTPWNNEFAVLQSNCKLMLAPETELSELAKIAQLKRFKHASQLNNTNL</sequence>
<comment type="caution">
    <text evidence="11">The sequence shown here is derived from an EMBL/GenBank/DDBJ whole genome shotgun (WGS) entry which is preliminary data.</text>
</comment>
<accession>A0AAV4CI14</accession>
<protein>
    <submittedName>
        <fullName evidence="11">Galactose-3-o-sulfotransferase 3</fullName>
    </submittedName>
</protein>
<dbReference type="GO" id="GO:0009247">
    <property type="term" value="P:glycolipid biosynthetic process"/>
    <property type="evidence" value="ECO:0007669"/>
    <property type="project" value="InterPro"/>
</dbReference>
<dbReference type="PANTHER" id="PTHR14647:SF87">
    <property type="entry name" value="PUTATIVE-RELATED"/>
    <property type="match status" value="1"/>
</dbReference>
<reference evidence="11 12" key="1">
    <citation type="journal article" date="2021" name="Elife">
        <title>Chloroplast acquisition without the gene transfer in kleptoplastic sea slugs, Plakobranchus ocellatus.</title>
        <authorList>
            <person name="Maeda T."/>
            <person name="Takahashi S."/>
            <person name="Yoshida T."/>
            <person name="Shimamura S."/>
            <person name="Takaki Y."/>
            <person name="Nagai Y."/>
            <person name="Toyoda A."/>
            <person name="Suzuki Y."/>
            <person name="Arimoto A."/>
            <person name="Ishii H."/>
            <person name="Satoh N."/>
            <person name="Nishiyama T."/>
            <person name="Hasebe M."/>
            <person name="Maruyama T."/>
            <person name="Minagawa J."/>
            <person name="Obokata J."/>
            <person name="Shigenobu S."/>
        </authorList>
    </citation>
    <scope>NUCLEOTIDE SEQUENCE [LARGE SCALE GENOMIC DNA]</scope>
</reference>
<dbReference type="PANTHER" id="PTHR14647">
    <property type="entry name" value="GALACTOSE-3-O-SULFOTRANSFERASE"/>
    <property type="match status" value="1"/>
</dbReference>
<keyword evidence="8 10" id="KW-0472">Membrane</keyword>
<evidence type="ECO:0000256" key="7">
    <source>
        <dbReference type="ARBA" id="ARBA00023034"/>
    </source>
</evidence>
<evidence type="ECO:0000313" key="12">
    <source>
        <dbReference type="Proteomes" id="UP000735302"/>
    </source>
</evidence>
<name>A0AAV4CI14_9GAST</name>